<keyword evidence="1" id="KW-0547">Nucleotide-binding</keyword>
<evidence type="ECO:0000313" key="5">
    <source>
        <dbReference type="Proteomes" id="UP000220639"/>
    </source>
</evidence>
<dbReference type="Pfam" id="PF07728">
    <property type="entry name" value="AAA_5"/>
    <property type="match status" value="1"/>
</dbReference>
<protein>
    <recommendedName>
        <fullName evidence="3">AAA+ ATPase domain-containing protein</fullName>
    </recommendedName>
</protein>
<proteinExistence type="predicted"/>
<organism evidence="4 5">
    <name type="scientific">Klebsiella grimontii</name>
    <dbReference type="NCBI Taxonomy" id="2058152"/>
    <lineage>
        <taxon>Bacteria</taxon>
        <taxon>Pseudomonadati</taxon>
        <taxon>Pseudomonadota</taxon>
        <taxon>Gammaproteobacteria</taxon>
        <taxon>Enterobacterales</taxon>
        <taxon>Enterobacteriaceae</taxon>
        <taxon>Klebsiella/Raoultella group</taxon>
        <taxon>Klebsiella</taxon>
    </lineage>
</organism>
<dbReference type="Gene3D" id="3.40.50.300">
    <property type="entry name" value="P-loop containing nucleotide triphosphate hydrolases"/>
    <property type="match status" value="1"/>
</dbReference>
<reference evidence="5" key="1">
    <citation type="submission" date="2017-08" db="EMBL/GenBank/DDBJ databases">
        <authorList>
            <person name="Brisse S."/>
        </authorList>
    </citation>
    <scope>NUCLEOTIDE SEQUENCE [LARGE SCALE GENOMIC DNA]</scope>
    <source>
        <strain evidence="5">06D021</strain>
    </source>
</reference>
<gene>
    <name evidence="4" type="ORF">KOSB73_100019</name>
</gene>
<dbReference type="Proteomes" id="UP000220639">
    <property type="component" value="Unassembled WGS sequence"/>
</dbReference>
<evidence type="ECO:0000313" key="4">
    <source>
        <dbReference type="EMBL" id="SNU32505.1"/>
    </source>
</evidence>
<dbReference type="InterPro" id="IPR003593">
    <property type="entry name" value="AAA+_ATPase"/>
</dbReference>
<evidence type="ECO:0000256" key="1">
    <source>
        <dbReference type="ARBA" id="ARBA00022741"/>
    </source>
</evidence>
<dbReference type="InterPro" id="IPR011704">
    <property type="entry name" value="ATPase_dyneun-rel_AAA"/>
</dbReference>
<dbReference type="RefSeq" id="WP_009652428.1">
    <property type="nucleotide sequence ID" value="NZ_CABGWT010000025.1"/>
</dbReference>
<dbReference type="CDD" id="cd00009">
    <property type="entry name" value="AAA"/>
    <property type="match status" value="1"/>
</dbReference>
<dbReference type="GO" id="GO:0005524">
    <property type="term" value="F:ATP binding"/>
    <property type="evidence" value="ECO:0007669"/>
    <property type="project" value="UniProtKB-KW"/>
</dbReference>
<dbReference type="SMART" id="SM00382">
    <property type="entry name" value="AAA"/>
    <property type="match status" value="1"/>
</dbReference>
<name>A0A285AV01_9ENTR</name>
<dbReference type="AlphaFoldDB" id="A0A285AV01"/>
<feature type="domain" description="AAA+ ATPase" evidence="3">
    <location>
        <begin position="102"/>
        <end position="254"/>
    </location>
</feature>
<dbReference type="PANTHER" id="PTHR48103">
    <property type="entry name" value="MIDASIN-RELATED"/>
    <property type="match status" value="1"/>
</dbReference>
<dbReference type="GO" id="GO:0016887">
    <property type="term" value="F:ATP hydrolysis activity"/>
    <property type="evidence" value="ECO:0007669"/>
    <property type="project" value="InterPro"/>
</dbReference>
<sequence length="353" mass="40141">MTHATAANNTFNIVSLTANEDSESEIKYFESHELTKAVEYEDCDDYILVRANEHFNVSSFSENDVVPIFKKVTPFRALLNSKYRPNPITLRRMIKLLMNNEITAGICLQGESGSGKTELALYISHMLNWPITIKQINNELSIDDLEGMRTLENGNTRYVYSDLVQGYRDGHIILLDEIDKINPDTAAKLHMPLERKPWATAKEGGDLIHANRFTRFIGTANTNMSGDDMRFASSQSQDSAFIKRFLILPMFRPDEKDMYNAAEAHFPELSPSCLRVFAKVAFELNNLKDDELVMDIRELISWIATSKVLDEEISVGFTIAFTSKLSSEARSRADILLEQLFPEEMFLSISQLK</sequence>
<dbReference type="GO" id="GO:0030687">
    <property type="term" value="C:preribosome, large subunit precursor"/>
    <property type="evidence" value="ECO:0007669"/>
    <property type="project" value="TreeGrafter"/>
</dbReference>
<keyword evidence="2" id="KW-0067">ATP-binding</keyword>
<evidence type="ECO:0000256" key="2">
    <source>
        <dbReference type="ARBA" id="ARBA00022840"/>
    </source>
</evidence>
<dbReference type="GO" id="GO:0000027">
    <property type="term" value="P:ribosomal large subunit assembly"/>
    <property type="evidence" value="ECO:0007669"/>
    <property type="project" value="TreeGrafter"/>
</dbReference>
<dbReference type="EMBL" id="FZTC01000002">
    <property type="protein sequence ID" value="SNU32505.1"/>
    <property type="molecule type" value="Genomic_DNA"/>
</dbReference>
<dbReference type="SUPFAM" id="SSF52540">
    <property type="entry name" value="P-loop containing nucleoside triphosphate hydrolases"/>
    <property type="match status" value="1"/>
</dbReference>
<evidence type="ECO:0000259" key="3">
    <source>
        <dbReference type="SMART" id="SM00382"/>
    </source>
</evidence>
<accession>A0A285AV01</accession>
<dbReference type="InterPro" id="IPR027417">
    <property type="entry name" value="P-loop_NTPase"/>
</dbReference>
<dbReference type="PANTHER" id="PTHR48103:SF2">
    <property type="entry name" value="MIDASIN"/>
    <property type="match status" value="1"/>
</dbReference>